<dbReference type="SUPFAM" id="SSF55811">
    <property type="entry name" value="Nudix"/>
    <property type="match status" value="1"/>
</dbReference>
<dbReference type="Proteomes" id="UP000037151">
    <property type="component" value="Unassembled WGS sequence"/>
</dbReference>
<accession>A0A0L0JL98</accession>
<dbReference type="PROSITE" id="PS51462">
    <property type="entry name" value="NUDIX"/>
    <property type="match status" value="1"/>
</dbReference>
<dbReference type="RefSeq" id="WP_050374775.1">
    <property type="nucleotide sequence ID" value="NZ_KQ257834.1"/>
</dbReference>
<evidence type="ECO:0000313" key="3">
    <source>
        <dbReference type="Proteomes" id="UP000037151"/>
    </source>
</evidence>
<feature type="domain" description="Nudix hydrolase" evidence="1">
    <location>
        <begin position="2"/>
        <end position="141"/>
    </location>
</feature>
<sequence length="141" mass="15600">MRVRHNVRAVLHDAGHLVFLRRGWFGGPPFHTTVGGGVEPYDADLEAALRREVREEVGAEIGPATEFLTLTDAGPRVTVVHHYFHADVLSLDPSRRSGPELDDPDLGDFTPVRVPFEVSALEALDLEPPELAAYLRERAAR</sequence>
<dbReference type="Pfam" id="PF00293">
    <property type="entry name" value="NUDIX"/>
    <property type="match status" value="1"/>
</dbReference>
<organism evidence="2 3">
    <name type="scientific">Streptomyces acidiscabies</name>
    <dbReference type="NCBI Taxonomy" id="42234"/>
    <lineage>
        <taxon>Bacteria</taxon>
        <taxon>Bacillati</taxon>
        <taxon>Actinomycetota</taxon>
        <taxon>Actinomycetes</taxon>
        <taxon>Kitasatosporales</taxon>
        <taxon>Streptomycetaceae</taxon>
        <taxon>Streptomyces</taxon>
    </lineage>
</organism>
<keyword evidence="2" id="KW-0378">Hydrolase</keyword>
<reference evidence="3" key="1">
    <citation type="submission" date="2014-07" db="EMBL/GenBank/DDBJ databases">
        <title>Genome sequencing of plant-pathogenic Streptomyces species.</title>
        <authorList>
            <person name="Harrison J."/>
            <person name="Sapp M."/>
            <person name="Thwaites R."/>
            <person name="Studholme D.J."/>
        </authorList>
    </citation>
    <scope>NUCLEOTIDE SEQUENCE [LARGE SCALE GENOMIC DNA]</scope>
    <source>
        <strain evidence="3">NCPPB 4445</strain>
    </source>
</reference>
<dbReference type="GO" id="GO:0016787">
    <property type="term" value="F:hydrolase activity"/>
    <property type="evidence" value="ECO:0007669"/>
    <property type="project" value="UniProtKB-KW"/>
</dbReference>
<proteinExistence type="predicted"/>
<dbReference type="InterPro" id="IPR000086">
    <property type="entry name" value="NUDIX_hydrolase_dom"/>
</dbReference>
<dbReference type="Gene3D" id="3.90.79.10">
    <property type="entry name" value="Nucleoside Triphosphate Pyrophosphohydrolase"/>
    <property type="match status" value="1"/>
</dbReference>
<dbReference type="AlphaFoldDB" id="A0A0L0JL98"/>
<evidence type="ECO:0000259" key="1">
    <source>
        <dbReference type="PROSITE" id="PS51462"/>
    </source>
</evidence>
<name>A0A0L0JL98_9ACTN</name>
<dbReference type="EMBL" id="JPPY01000214">
    <property type="protein sequence ID" value="KND26150.1"/>
    <property type="molecule type" value="Genomic_DNA"/>
</dbReference>
<evidence type="ECO:0000313" key="2">
    <source>
        <dbReference type="EMBL" id="KND26150.1"/>
    </source>
</evidence>
<protein>
    <submittedName>
        <fullName evidence="2">NUDIX hydrolase</fullName>
    </submittedName>
</protein>
<comment type="caution">
    <text evidence="2">The sequence shown here is derived from an EMBL/GenBank/DDBJ whole genome shotgun (WGS) entry which is preliminary data.</text>
</comment>
<gene>
    <name evidence="2" type="ORF">IQ63_38640</name>
</gene>
<dbReference type="InterPro" id="IPR015797">
    <property type="entry name" value="NUDIX_hydrolase-like_dom_sf"/>
</dbReference>
<dbReference type="OrthoDB" id="4545744at2"/>
<dbReference type="PATRIC" id="fig|42234.21.peg.7954"/>